<proteinExistence type="predicted"/>
<keyword evidence="3" id="KW-1185">Reference proteome</keyword>
<dbReference type="AlphaFoldDB" id="A0A197JMI1"/>
<gene>
    <name evidence="2" type="ORF">K457DRAFT_743962</name>
</gene>
<evidence type="ECO:0000313" key="3">
    <source>
        <dbReference type="Proteomes" id="UP000078512"/>
    </source>
</evidence>
<name>A0A197JMI1_9FUNG</name>
<reference evidence="2 3" key="1">
    <citation type="submission" date="2016-05" db="EMBL/GenBank/DDBJ databases">
        <title>Genome sequencing reveals origins of a unique bacterial endosymbiosis in the earliest lineages of terrestrial Fungi.</title>
        <authorList>
            <consortium name="DOE Joint Genome Institute"/>
            <person name="Uehling J."/>
            <person name="Gryganskyi A."/>
            <person name="Hameed K."/>
            <person name="Tschaplinski T."/>
            <person name="Misztal P."/>
            <person name="Wu S."/>
            <person name="Desiro A."/>
            <person name="Vande Pol N."/>
            <person name="Du Z.-Y."/>
            <person name="Zienkiewicz A."/>
            <person name="Zienkiewicz K."/>
            <person name="Morin E."/>
            <person name="Tisserant E."/>
            <person name="Splivallo R."/>
            <person name="Hainaut M."/>
            <person name="Henrissat B."/>
            <person name="Ohm R."/>
            <person name="Kuo A."/>
            <person name="Yan J."/>
            <person name="Lipzen A."/>
            <person name="Nolan M."/>
            <person name="Labutti K."/>
            <person name="Barry K."/>
            <person name="Goldstein A."/>
            <person name="Labbe J."/>
            <person name="Schadt C."/>
            <person name="Tuskan G."/>
            <person name="Grigoriev I."/>
            <person name="Martin F."/>
            <person name="Vilgalys R."/>
            <person name="Bonito G."/>
        </authorList>
    </citation>
    <scope>NUCLEOTIDE SEQUENCE [LARGE SCALE GENOMIC DNA]</scope>
    <source>
        <strain evidence="2 3">AG-77</strain>
    </source>
</reference>
<dbReference type="Proteomes" id="UP000078512">
    <property type="component" value="Unassembled WGS sequence"/>
</dbReference>
<evidence type="ECO:0000256" key="1">
    <source>
        <dbReference type="SAM" id="MobiDB-lite"/>
    </source>
</evidence>
<accession>A0A197JMI1</accession>
<dbReference type="EMBL" id="KV442075">
    <property type="protein sequence ID" value="OAQ25691.1"/>
    <property type="molecule type" value="Genomic_DNA"/>
</dbReference>
<organism evidence="2 3">
    <name type="scientific">Linnemannia elongata AG-77</name>
    <dbReference type="NCBI Taxonomy" id="1314771"/>
    <lineage>
        <taxon>Eukaryota</taxon>
        <taxon>Fungi</taxon>
        <taxon>Fungi incertae sedis</taxon>
        <taxon>Mucoromycota</taxon>
        <taxon>Mortierellomycotina</taxon>
        <taxon>Mortierellomycetes</taxon>
        <taxon>Mortierellales</taxon>
        <taxon>Mortierellaceae</taxon>
        <taxon>Linnemannia</taxon>
    </lineage>
</organism>
<sequence>MVSRHISVKRGRAKVRRKSKRQLQQCFTVLFNLQLRLGGSVECMCVVEVGKCGAWCQSLAALQTDWWDGKGQIMNKGKEKKNKQKRRDDEQWFRGKQRNGNQPTKPPPGE</sequence>
<evidence type="ECO:0000313" key="2">
    <source>
        <dbReference type="EMBL" id="OAQ25691.1"/>
    </source>
</evidence>
<protein>
    <submittedName>
        <fullName evidence="2">Uncharacterized protein</fullName>
    </submittedName>
</protein>
<feature type="region of interest" description="Disordered" evidence="1">
    <location>
        <begin position="72"/>
        <end position="110"/>
    </location>
</feature>